<dbReference type="AlphaFoldDB" id="B9L0V0"/>
<dbReference type="Proteomes" id="UP000000447">
    <property type="component" value="Chromosome"/>
</dbReference>
<dbReference type="Gene3D" id="3.30.300.20">
    <property type="match status" value="1"/>
</dbReference>
<dbReference type="eggNOG" id="COG1765">
    <property type="taxonomic scope" value="Bacteria"/>
</dbReference>
<gene>
    <name evidence="1" type="ordered locus">trd_1171</name>
</gene>
<dbReference type="HOGENOM" id="CLU_100275_2_0_0"/>
<dbReference type="EMBL" id="CP001275">
    <property type="protein sequence ID" value="ACM05073.1"/>
    <property type="molecule type" value="Genomic_DNA"/>
</dbReference>
<evidence type="ECO:0000313" key="2">
    <source>
        <dbReference type="Proteomes" id="UP000000447"/>
    </source>
</evidence>
<dbReference type="SUPFAM" id="SSF82784">
    <property type="entry name" value="OsmC-like"/>
    <property type="match status" value="1"/>
</dbReference>
<dbReference type="InterPro" id="IPR015946">
    <property type="entry name" value="KH_dom-like_a/b"/>
</dbReference>
<sequence>MAIRTNGMLVKEAVSNLAAAIRANPRLATGTTTVRVHWQGGTQAIGRVRQFEPIVIDEPPAFGGTDRGPNPAELLLVALGACQELTLAVLAEQLGLQIESIEVEVQGELDLRGFLGIDRAVRPGFQRIEMTVHITSPEPEERLRDLLDLADQLCPVSDMLRQPVPTETILEVSHPMGTGVDPVLTTRR</sequence>
<name>B9L0V0_THERP</name>
<dbReference type="InterPro" id="IPR003718">
    <property type="entry name" value="OsmC/Ohr_fam"/>
</dbReference>
<dbReference type="KEGG" id="tro:trd_1171"/>
<keyword evidence="2" id="KW-1185">Reference proteome</keyword>
<dbReference type="InterPro" id="IPR036102">
    <property type="entry name" value="OsmC/Ohrsf"/>
</dbReference>
<dbReference type="InterPro" id="IPR052924">
    <property type="entry name" value="OsmC/Ohr_hydroprdx_reductase"/>
</dbReference>
<proteinExistence type="predicted"/>
<accession>B9L0V0</accession>
<reference evidence="1 2" key="1">
    <citation type="journal article" date="2009" name="PLoS ONE">
        <title>Complete genome sequence of the aerobic CO-oxidizing thermophile Thermomicrobium roseum.</title>
        <authorList>
            <person name="Wu D."/>
            <person name="Raymond J."/>
            <person name="Wu M."/>
            <person name="Chatterji S."/>
            <person name="Ren Q."/>
            <person name="Graham J.E."/>
            <person name="Bryant D.A."/>
            <person name="Robb F."/>
            <person name="Colman A."/>
            <person name="Tallon L.J."/>
            <person name="Badger J.H."/>
            <person name="Madupu R."/>
            <person name="Ward N.L."/>
            <person name="Eisen J.A."/>
        </authorList>
    </citation>
    <scope>NUCLEOTIDE SEQUENCE [LARGE SCALE GENOMIC DNA]</scope>
    <source>
        <strain evidence="2">ATCC 27502 / DSM 5159 / P-2</strain>
    </source>
</reference>
<organism evidence="1 2">
    <name type="scientific">Thermomicrobium roseum (strain ATCC 27502 / DSM 5159 / P-2)</name>
    <dbReference type="NCBI Taxonomy" id="309801"/>
    <lineage>
        <taxon>Bacteria</taxon>
        <taxon>Pseudomonadati</taxon>
        <taxon>Thermomicrobiota</taxon>
        <taxon>Thermomicrobia</taxon>
        <taxon>Thermomicrobiales</taxon>
        <taxon>Thermomicrobiaceae</taxon>
        <taxon>Thermomicrobium</taxon>
    </lineage>
</organism>
<dbReference type="Pfam" id="PF02566">
    <property type="entry name" value="OsmC"/>
    <property type="match status" value="1"/>
</dbReference>
<protein>
    <submittedName>
        <fullName evidence="1">OsmC-like protein</fullName>
    </submittedName>
</protein>
<dbReference type="RefSeq" id="WP_015922124.1">
    <property type="nucleotide sequence ID" value="NC_011959.1"/>
</dbReference>
<dbReference type="STRING" id="309801.trd_1171"/>
<dbReference type="PANTHER" id="PTHR35368:SF1">
    <property type="entry name" value="HYDROPEROXIDE REDUCTASE"/>
    <property type="match status" value="1"/>
</dbReference>
<evidence type="ECO:0000313" key="1">
    <source>
        <dbReference type="EMBL" id="ACM05073.1"/>
    </source>
</evidence>
<dbReference type="PANTHER" id="PTHR35368">
    <property type="entry name" value="HYDROPEROXIDE REDUCTASE"/>
    <property type="match status" value="1"/>
</dbReference>